<reference evidence="1" key="1">
    <citation type="journal article" date="2020" name="Nature">
        <title>Giant virus diversity and host interactions through global metagenomics.</title>
        <authorList>
            <person name="Schulz F."/>
            <person name="Roux S."/>
            <person name="Paez-Espino D."/>
            <person name="Jungbluth S."/>
            <person name="Walsh D.A."/>
            <person name="Denef V.J."/>
            <person name="McMahon K.D."/>
            <person name="Konstantinidis K.T."/>
            <person name="Eloe-Fadrosh E.A."/>
            <person name="Kyrpides N.C."/>
            <person name="Woyke T."/>
        </authorList>
    </citation>
    <scope>NUCLEOTIDE SEQUENCE</scope>
    <source>
        <strain evidence="1">GVMAG-M-3300023174-124</strain>
    </source>
</reference>
<dbReference type="EMBL" id="MN739539">
    <property type="protein sequence ID" value="QHT11889.1"/>
    <property type="molecule type" value="Genomic_DNA"/>
</dbReference>
<organism evidence="1">
    <name type="scientific">viral metagenome</name>
    <dbReference type="NCBI Taxonomy" id="1070528"/>
    <lineage>
        <taxon>unclassified sequences</taxon>
        <taxon>metagenomes</taxon>
        <taxon>organismal metagenomes</taxon>
    </lineage>
</organism>
<proteinExistence type="predicted"/>
<sequence>MNIQNLFNCFVLLHESVIEFIELLMDVGPDDASNDQDDKVIHYTHNYLEEDHRGTYMSYGYHLD</sequence>
<name>A0A6C0D7J3_9ZZZZ</name>
<protein>
    <submittedName>
        <fullName evidence="1">Uncharacterized protein</fullName>
    </submittedName>
</protein>
<accession>A0A6C0D7J3</accession>
<evidence type="ECO:0000313" key="1">
    <source>
        <dbReference type="EMBL" id="QHT11889.1"/>
    </source>
</evidence>
<dbReference type="AlphaFoldDB" id="A0A6C0D7J3"/>